<comment type="caution">
    <text evidence="1">The sequence shown here is derived from an EMBL/GenBank/DDBJ whole genome shotgun (WGS) entry which is preliminary data.</text>
</comment>
<dbReference type="Proteomes" id="UP000277582">
    <property type="component" value="Unassembled WGS sequence"/>
</dbReference>
<proteinExistence type="predicted"/>
<evidence type="ECO:0000313" key="2">
    <source>
        <dbReference type="Proteomes" id="UP000277582"/>
    </source>
</evidence>
<gene>
    <name evidence="1" type="ORF">D6D85_06405</name>
</gene>
<reference evidence="1 2" key="1">
    <citation type="submission" date="2018-10" db="EMBL/GenBank/DDBJ databases">
        <title>Co-occurring genomic capacity for anaerobic methane metabolism and dissimilatory sulfite reduction discovered in the Korarchaeota.</title>
        <authorList>
            <person name="Mckay L.J."/>
            <person name="Dlakic M."/>
            <person name="Fields M.W."/>
            <person name="Delmont T.O."/>
            <person name="Eren A.M."/>
            <person name="Jay Z.J."/>
            <person name="Klingelsmith K.B."/>
            <person name="Rusch D.B."/>
            <person name="Inskeep W.P."/>
        </authorList>
    </citation>
    <scope>NUCLEOTIDE SEQUENCE [LARGE SCALE GENOMIC DNA]</scope>
    <source>
        <strain evidence="1 2">MDKW</strain>
    </source>
</reference>
<keyword evidence="2" id="KW-1185">Reference proteome</keyword>
<sequence>MNQSNQGKKRLVAIKNFDIETYRLVKTYASLEGRTVASIFEEAVSSWLESRGNYEEIRLWTGLEQAYKENFEVFRENRSIFKNHGEGYVLICDQRIIGIFSDYDEVLRNFRENCRRNALVIKLPYEKEELELGLPW</sequence>
<evidence type="ECO:0008006" key="3">
    <source>
        <dbReference type="Google" id="ProtNLM"/>
    </source>
</evidence>
<name>A0A3R9QFH6_9CREN</name>
<organism evidence="1 2">
    <name type="scientific">Candidatus Methanodesulfokora washburnensis</name>
    <dbReference type="NCBI Taxonomy" id="2478471"/>
    <lineage>
        <taxon>Archaea</taxon>
        <taxon>Thermoproteota</taxon>
        <taxon>Candidatus Korarchaeia</taxon>
        <taxon>Candidatus Korarchaeia incertae sedis</taxon>
        <taxon>Candidatus Methanodesulfokora</taxon>
    </lineage>
</organism>
<dbReference type="EMBL" id="RCOS01000076">
    <property type="protein sequence ID" value="RSN75259.1"/>
    <property type="molecule type" value="Genomic_DNA"/>
</dbReference>
<protein>
    <recommendedName>
        <fullName evidence="3">DUF5678 domain-containing protein</fullName>
    </recommendedName>
</protein>
<evidence type="ECO:0000313" key="1">
    <source>
        <dbReference type="EMBL" id="RSN75259.1"/>
    </source>
</evidence>
<dbReference type="RefSeq" id="WP_125671196.1">
    <property type="nucleotide sequence ID" value="NZ_RCOS01000076.1"/>
</dbReference>
<dbReference type="AlphaFoldDB" id="A0A3R9QFH6"/>
<accession>A0A3R9QFH6</accession>